<accession>A0A0E4BTD4</accession>
<feature type="domain" description="Aminotransferase class V" evidence="2">
    <location>
        <begin position="58"/>
        <end position="370"/>
    </location>
</feature>
<dbReference type="Proteomes" id="UP000063308">
    <property type="component" value="Chromosome"/>
</dbReference>
<dbReference type="InterPro" id="IPR000192">
    <property type="entry name" value="Aminotrans_V_dom"/>
</dbReference>
<gene>
    <name evidence="3" type="ORF">NK6_7132</name>
</gene>
<dbReference type="PANTHER" id="PTHR43586:SF15">
    <property type="entry name" value="BLR3095 PROTEIN"/>
    <property type="match status" value="1"/>
</dbReference>
<organism evidence="3 4">
    <name type="scientific">Bradyrhizobium diazoefficiens</name>
    <dbReference type="NCBI Taxonomy" id="1355477"/>
    <lineage>
        <taxon>Bacteria</taxon>
        <taxon>Pseudomonadati</taxon>
        <taxon>Pseudomonadota</taxon>
        <taxon>Alphaproteobacteria</taxon>
        <taxon>Hyphomicrobiales</taxon>
        <taxon>Nitrobacteraceae</taxon>
        <taxon>Bradyrhizobium</taxon>
    </lineage>
</organism>
<evidence type="ECO:0000256" key="1">
    <source>
        <dbReference type="ARBA" id="ARBA00022898"/>
    </source>
</evidence>
<dbReference type="InterPro" id="IPR015421">
    <property type="entry name" value="PyrdxlP-dep_Trfase_major"/>
</dbReference>
<dbReference type="PANTHER" id="PTHR43586">
    <property type="entry name" value="CYSTEINE DESULFURASE"/>
    <property type="match status" value="1"/>
</dbReference>
<dbReference type="GO" id="GO:0008483">
    <property type="term" value="F:transaminase activity"/>
    <property type="evidence" value="ECO:0007669"/>
    <property type="project" value="UniProtKB-KW"/>
</dbReference>
<protein>
    <submittedName>
        <fullName evidence="3">Aminotransferase</fullName>
    </submittedName>
</protein>
<dbReference type="EMBL" id="AP014685">
    <property type="protein sequence ID" value="BAR60283.1"/>
    <property type="molecule type" value="Genomic_DNA"/>
</dbReference>
<reference evidence="3 4" key="1">
    <citation type="submission" date="2014-11" db="EMBL/GenBank/DDBJ databases">
        <title>Symbiosis island explosion on the genome of extra-slow-growing strains of soybean bradyrhizobia with massive insertion sequences.</title>
        <authorList>
            <person name="Iida T."/>
            <person name="Minamisawa K."/>
        </authorList>
    </citation>
    <scope>NUCLEOTIDE SEQUENCE [LARGE SCALE GENOMIC DNA]</scope>
    <source>
        <strain evidence="3 4">NK6</strain>
    </source>
</reference>
<evidence type="ECO:0000259" key="2">
    <source>
        <dbReference type="Pfam" id="PF00266"/>
    </source>
</evidence>
<keyword evidence="3" id="KW-0808">Transferase</keyword>
<dbReference type="InterPro" id="IPR015424">
    <property type="entry name" value="PyrdxlP-dep_Trfase"/>
</dbReference>
<sequence>MSRHYDVGAVRKEFPAVERITYLDAGFQTPLARPVKAAIDLFLREGLETAGPKSVWLDRVEQTREKLARFLGVAADEIAFTKNTSESMNIAANALPLRAGDKVLMIHGDHPNNAYAFLNLRRKGVTVEFVPMTEIVNADSLRPHIDASTRAISMSQVTFHAGHRFDVESVGALCDEKGLYFVVDVMQAIGVVPIDAKAMRATFIGSGSHKGLLVPQGLGLLYWDKSRIELEPAYLAAASLAEVPADLIARPDQLDLATSARRFELGNFNLPAIHALGASLDMIEALGVQNIQNHCFDLGDHLIAGLDALDVRLVGPRDRQHRAPHIYVIALRAAEWLGHFEQNGVRVSPERDGIRVSFGMFNTFADVDRLIDIIKRRGVKPSSRAA</sequence>
<name>A0A0E4BTD4_9BRAD</name>
<dbReference type="RefSeq" id="WP_171901243.1">
    <property type="nucleotide sequence ID" value="NZ_JAFCKD010000005.1"/>
</dbReference>
<evidence type="ECO:0000313" key="3">
    <source>
        <dbReference type="EMBL" id="BAR60283.1"/>
    </source>
</evidence>
<dbReference type="Pfam" id="PF00266">
    <property type="entry name" value="Aminotran_5"/>
    <property type="match status" value="1"/>
</dbReference>
<dbReference type="Gene3D" id="3.40.640.10">
    <property type="entry name" value="Type I PLP-dependent aspartate aminotransferase-like (Major domain)"/>
    <property type="match status" value="1"/>
</dbReference>
<keyword evidence="1" id="KW-0663">Pyridoxal phosphate</keyword>
<dbReference type="AlphaFoldDB" id="A0A0E4BTD4"/>
<proteinExistence type="predicted"/>
<evidence type="ECO:0000313" key="4">
    <source>
        <dbReference type="Proteomes" id="UP000063308"/>
    </source>
</evidence>
<dbReference type="SUPFAM" id="SSF53383">
    <property type="entry name" value="PLP-dependent transferases"/>
    <property type="match status" value="1"/>
</dbReference>
<keyword evidence="3" id="KW-0032">Aminotransferase</keyword>
<dbReference type="InterPro" id="IPR015422">
    <property type="entry name" value="PyrdxlP-dep_Trfase_small"/>
</dbReference>
<dbReference type="Gene3D" id="3.90.1150.10">
    <property type="entry name" value="Aspartate Aminotransferase, domain 1"/>
    <property type="match status" value="1"/>
</dbReference>